<dbReference type="GO" id="GO:0005249">
    <property type="term" value="F:voltage-gated potassium channel activity"/>
    <property type="evidence" value="ECO:0007669"/>
    <property type="project" value="InterPro"/>
</dbReference>
<accession>A0AAW1KK69</accession>
<comment type="subcellular location">
    <subcellularLocation>
        <location evidence="1">Cell membrane</location>
        <topology evidence="1">Multi-pass membrane protein</topology>
    </subcellularLocation>
</comment>
<dbReference type="Proteomes" id="UP001458880">
    <property type="component" value="Unassembled WGS sequence"/>
</dbReference>
<evidence type="ECO:0000313" key="10">
    <source>
        <dbReference type="Proteomes" id="UP001458880"/>
    </source>
</evidence>
<comment type="catalytic activity">
    <reaction evidence="7">
        <text>K(+)(in) = K(+)(out)</text>
        <dbReference type="Rhea" id="RHEA:29463"/>
        <dbReference type="ChEBI" id="CHEBI:29103"/>
    </reaction>
</comment>
<keyword evidence="3" id="KW-0472">Membrane</keyword>
<keyword evidence="6 9" id="KW-0407">Ion channel</keyword>
<gene>
    <name evidence="9" type="ORF">QE152_g21989</name>
</gene>
<dbReference type="Pfam" id="PF03520">
    <property type="entry name" value="KCNQ_channel"/>
    <property type="match status" value="1"/>
</dbReference>
<keyword evidence="3" id="KW-1003">Cell membrane</keyword>
<dbReference type="GO" id="GO:0008076">
    <property type="term" value="C:voltage-gated potassium channel complex"/>
    <property type="evidence" value="ECO:0007669"/>
    <property type="project" value="TreeGrafter"/>
</dbReference>
<dbReference type="EMBL" id="JASPKY010000209">
    <property type="protein sequence ID" value="KAK9720582.1"/>
    <property type="molecule type" value="Genomic_DNA"/>
</dbReference>
<evidence type="ECO:0000256" key="2">
    <source>
        <dbReference type="ARBA" id="ARBA00022448"/>
    </source>
</evidence>
<keyword evidence="10" id="KW-1185">Reference proteome</keyword>
<comment type="caution">
    <text evidence="9">The sequence shown here is derived from an EMBL/GenBank/DDBJ whole genome shotgun (WGS) entry which is preliminary data.</text>
</comment>
<dbReference type="InterPro" id="IPR013821">
    <property type="entry name" value="K_chnl_volt-dep_KCNQ_C"/>
</dbReference>
<sequence length="80" mass="9003">MMVRIKELQRRLDQTLGKPGSYLAGIDRVGNVKPMTVGARLYRVEQQLGNMDKKLDSLTYIVNALAQKQQIALRSGEDDV</sequence>
<feature type="domain" description="Potassium channel voltage dependent KCNQ C-terminal" evidence="8">
    <location>
        <begin position="1"/>
        <end position="62"/>
    </location>
</feature>
<name>A0AAW1KK69_POPJA</name>
<keyword evidence="5" id="KW-0406">Ion transport</keyword>
<dbReference type="AlphaFoldDB" id="A0AAW1KK69"/>
<evidence type="ECO:0000256" key="3">
    <source>
        <dbReference type="ARBA" id="ARBA00022475"/>
    </source>
</evidence>
<keyword evidence="4" id="KW-0630">Potassium</keyword>
<evidence type="ECO:0000259" key="8">
    <source>
        <dbReference type="Pfam" id="PF03520"/>
    </source>
</evidence>
<protein>
    <submittedName>
        <fullName evidence="9">KCNQ voltage-gated potassium channel</fullName>
    </submittedName>
</protein>
<dbReference type="InterPro" id="IPR003937">
    <property type="entry name" value="K_chnl_volt-dep_KCNQ"/>
</dbReference>
<evidence type="ECO:0000256" key="6">
    <source>
        <dbReference type="ARBA" id="ARBA00023303"/>
    </source>
</evidence>
<organism evidence="9 10">
    <name type="scientific">Popillia japonica</name>
    <name type="common">Japanese beetle</name>
    <dbReference type="NCBI Taxonomy" id="7064"/>
    <lineage>
        <taxon>Eukaryota</taxon>
        <taxon>Metazoa</taxon>
        <taxon>Ecdysozoa</taxon>
        <taxon>Arthropoda</taxon>
        <taxon>Hexapoda</taxon>
        <taxon>Insecta</taxon>
        <taxon>Pterygota</taxon>
        <taxon>Neoptera</taxon>
        <taxon>Endopterygota</taxon>
        <taxon>Coleoptera</taxon>
        <taxon>Polyphaga</taxon>
        <taxon>Scarabaeiformia</taxon>
        <taxon>Scarabaeidae</taxon>
        <taxon>Rutelinae</taxon>
        <taxon>Popillia</taxon>
    </lineage>
</organism>
<dbReference type="PANTHER" id="PTHR47735">
    <property type="entry name" value="POTASSIUM VOLTAGE-GATED CHANNEL SUBFAMILY KQT MEMBER 4"/>
    <property type="match status" value="1"/>
</dbReference>
<evidence type="ECO:0000256" key="4">
    <source>
        <dbReference type="ARBA" id="ARBA00022958"/>
    </source>
</evidence>
<keyword evidence="2" id="KW-0813">Transport</keyword>
<evidence type="ECO:0000256" key="5">
    <source>
        <dbReference type="ARBA" id="ARBA00023065"/>
    </source>
</evidence>
<dbReference type="PANTHER" id="PTHR47735:SF14">
    <property type="entry name" value="POTASSIUM VOLTAGE-GATED CHANNEL SUBFAMILY KQT MEMBER 1"/>
    <property type="match status" value="1"/>
</dbReference>
<evidence type="ECO:0000256" key="1">
    <source>
        <dbReference type="ARBA" id="ARBA00004651"/>
    </source>
</evidence>
<reference evidence="9 10" key="1">
    <citation type="journal article" date="2024" name="BMC Genomics">
        <title>De novo assembly and annotation of Popillia japonica's genome with initial clues to its potential as an invasive pest.</title>
        <authorList>
            <person name="Cucini C."/>
            <person name="Boschi S."/>
            <person name="Funari R."/>
            <person name="Cardaioli E."/>
            <person name="Iannotti N."/>
            <person name="Marturano G."/>
            <person name="Paoli F."/>
            <person name="Bruttini M."/>
            <person name="Carapelli A."/>
            <person name="Frati F."/>
            <person name="Nardi F."/>
        </authorList>
    </citation>
    <scope>NUCLEOTIDE SEQUENCE [LARGE SCALE GENOMIC DNA]</scope>
    <source>
        <strain evidence="9">DMR45628</strain>
    </source>
</reference>
<proteinExistence type="predicted"/>
<evidence type="ECO:0000313" key="9">
    <source>
        <dbReference type="EMBL" id="KAK9720582.1"/>
    </source>
</evidence>
<evidence type="ECO:0000256" key="7">
    <source>
        <dbReference type="ARBA" id="ARBA00034430"/>
    </source>
</evidence>